<evidence type="ECO:0000256" key="2">
    <source>
        <dbReference type="SAM" id="MobiDB-lite"/>
    </source>
</evidence>
<feature type="compositionally biased region" description="Polar residues" evidence="2">
    <location>
        <begin position="146"/>
        <end position="157"/>
    </location>
</feature>
<evidence type="ECO:0000313" key="4">
    <source>
        <dbReference type="Proteomes" id="UP000053989"/>
    </source>
</evidence>
<organism evidence="3 4">
    <name type="scientific">Scleroderma citrinum Foug A</name>
    <dbReference type="NCBI Taxonomy" id="1036808"/>
    <lineage>
        <taxon>Eukaryota</taxon>
        <taxon>Fungi</taxon>
        <taxon>Dikarya</taxon>
        <taxon>Basidiomycota</taxon>
        <taxon>Agaricomycotina</taxon>
        <taxon>Agaricomycetes</taxon>
        <taxon>Agaricomycetidae</taxon>
        <taxon>Boletales</taxon>
        <taxon>Sclerodermatineae</taxon>
        <taxon>Sclerodermataceae</taxon>
        <taxon>Scleroderma</taxon>
    </lineage>
</organism>
<protein>
    <submittedName>
        <fullName evidence="3">Uncharacterized protein</fullName>
    </submittedName>
</protein>
<feature type="compositionally biased region" description="Polar residues" evidence="2">
    <location>
        <begin position="121"/>
        <end position="135"/>
    </location>
</feature>
<accession>A0A0C3D5S6</accession>
<keyword evidence="1" id="KW-0175">Coiled coil</keyword>
<feature type="region of interest" description="Disordered" evidence="2">
    <location>
        <begin position="83"/>
        <end position="105"/>
    </location>
</feature>
<evidence type="ECO:0000256" key="1">
    <source>
        <dbReference type="SAM" id="Coils"/>
    </source>
</evidence>
<dbReference type="InParanoid" id="A0A0C3D5S6"/>
<dbReference type="Proteomes" id="UP000053989">
    <property type="component" value="Unassembled WGS sequence"/>
</dbReference>
<evidence type="ECO:0000313" key="3">
    <source>
        <dbReference type="EMBL" id="KIM51461.1"/>
    </source>
</evidence>
<gene>
    <name evidence="3" type="ORF">SCLCIDRAFT_1224522</name>
</gene>
<sequence>MGTWTSLALKQTRIDLQTHQIALEHLEREANRQTHLVGMQDSAQMSRTVAGTMRIGRAYARTCQALGVTWKWRKTRVKTAKSTYHGTNGCANESDESRNHAGTPNICTHAITPVYEAENISTHSNEPQTRNSPASTGKPHKGETDSMGSHANASNGRTDIPNIETHAKRTEIHSDSPNGAGDHTDGSCVRMDMHNAGGVRQTPDKPSDYRNHPDKSGKRTDGHSVANARTPANKAEMRRSHTETLQSVSTESTGPGVDAAASRSDL</sequence>
<feature type="coiled-coil region" evidence="1">
    <location>
        <begin position="9"/>
        <end position="36"/>
    </location>
</feature>
<proteinExistence type="predicted"/>
<dbReference type="AlphaFoldDB" id="A0A0C3D5S6"/>
<feature type="region of interest" description="Disordered" evidence="2">
    <location>
        <begin position="121"/>
        <end position="266"/>
    </location>
</feature>
<keyword evidence="4" id="KW-1185">Reference proteome</keyword>
<feature type="compositionally biased region" description="Basic and acidic residues" evidence="2">
    <location>
        <begin position="202"/>
        <end position="222"/>
    </location>
</feature>
<feature type="compositionally biased region" description="Basic and acidic residues" evidence="2">
    <location>
        <begin position="165"/>
        <end position="174"/>
    </location>
</feature>
<reference evidence="3 4" key="1">
    <citation type="submission" date="2014-04" db="EMBL/GenBank/DDBJ databases">
        <authorList>
            <consortium name="DOE Joint Genome Institute"/>
            <person name="Kuo A."/>
            <person name="Kohler A."/>
            <person name="Nagy L.G."/>
            <person name="Floudas D."/>
            <person name="Copeland A."/>
            <person name="Barry K.W."/>
            <person name="Cichocki N."/>
            <person name="Veneault-Fourrey C."/>
            <person name="LaButti K."/>
            <person name="Lindquist E.A."/>
            <person name="Lipzen A."/>
            <person name="Lundell T."/>
            <person name="Morin E."/>
            <person name="Murat C."/>
            <person name="Sun H."/>
            <person name="Tunlid A."/>
            <person name="Henrissat B."/>
            <person name="Grigoriev I.V."/>
            <person name="Hibbett D.S."/>
            <person name="Martin F."/>
            <person name="Nordberg H.P."/>
            <person name="Cantor M.N."/>
            <person name="Hua S.X."/>
        </authorList>
    </citation>
    <scope>NUCLEOTIDE SEQUENCE [LARGE SCALE GENOMIC DNA]</scope>
    <source>
        <strain evidence="3 4">Foug A</strain>
    </source>
</reference>
<name>A0A0C3D5S6_9AGAM</name>
<feature type="compositionally biased region" description="Polar residues" evidence="2">
    <location>
        <begin position="243"/>
        <end position="253"/>
    </location>
</feature>
<dbReference type="HOGENOM" id="CLU_1046480_0_0_1"/>
<dbReference type="EMBL" id="KN822256">
    <property type="protein sequence ID" value="KIM51461.1"/>
    <property type="molecule type" value="Genomic_DNA"/>
</dbReference>
<reference evidence="4" key="2">
    <citation type="submission" date="2015-01" db="EMBL/GenBank/DDBJ databases">
        <title>Evolutionary Origins and Diversification of the Mycorrhizal Mutualists.</title>
        <authorList>
            <consortium name="DOE Joint Genome Institute"/>
            <consortium name="Mycorrhizal Genomics Consortium"/>
            <person name="Kohler A."/>
            <person name="Kuo A."/>
            <person name="Nagy L.G."/>
            <person name="Floudas D."/>
            <person name="Copeland A."/>
            <person name="Barry K.W."/>
            <person name="Cichocki N."/>
            <person name="Veneault-Fourrey C."/>
            <person name="LaButti K."/>
            <person name="Lindquist E.A."/>
            <person name="Lipzen A."/>
            <person name="Lundell T."/>
            <person name="Morin E."/>
            <person name="Murat C."/>
            <person name="Riley R."/>
            <person name="Ohm R."/>
            <person name="Sun H."/>
            <person name="Tunlid A."/>
            <person name="Henrissat B."/>
            <person name="Grigoriev I.V."/>
            <person name="Hibbett D.S."/>
            <person name="Martin F."/>
        </authorList>
    </citation>
    <scope>NUCLEOTIDE SEQUENCE [LARGE SCALE GENOMIC DNA]</scope>
    <source>
        <strain evidence="4">Foug A</strain>
    </source>
</reference>